<reference evidence="1" key="2">
    <citation type="submission" date="2015-07" db="EMBL/GenBank/DDBJ databases">
        <authorList>
            <person name="Noorani M."/>
        </authorList>
    </citation>
    <scope>NUCLEOTIDE SEQUENCE</scope>
    <source>
        <strain evidence="1">Yugu1</strain>
    </source>
</reference>
<organism evidence="1">
    <name type="scientific">Setaria italica</name>
    <name type="common">Foxtail millet</name>
    <name type="synonym">Panicum italicum</name>
    <dbReference type="NCBI Taxonomy" id="4555"/>
    <lineage>
        <taxon>Eukaryota</taxon>
        <taxon>Viridiplantae</taxon>
        <taxon>Streptophyta</taxon>
        <taxon>Embryophyta</taxon>
        <taxon>Tracheophyta</taxon>
        <taxon>Spermatophyta</taxon>
        <taxon>Magnoliopsida</taxon>
        <taxon>Liliopsida</taxon>
        <taxon>Poales</taxon>
        <taxon>Poaceae</taxon>
        <taxon>PACMAD clade</taxon>
        <taxon>Panicoideae</taxon>
        <taxon>Panicodae</taxon>
        <taxon>Paniceae</taxon>
        <taxon>Cenchrinae</taxon>
        <taxon>Setaria</taxon>
    </lineage>
</organism>
<dbReference type="EMBL" id="CM003529">
    <property type="protein sequence ID" value="RCV09819.1"/>
    <property type="molecule type" value="Genomic_DNA"/>
</dbReference>
<accession>A0A368PW04</accession>
<protein>
    <submittedName>
        <fullName evidence="1">Uncharacterized protein</fullName>
    </submittedName>
</protein>
<evidence type="ECO:0000313" key="1">
    <source>
        <dbReference type="EMBL" id="RCV09819.1"/>
    </source>
</evidence>
<gene>
    <name evidence="1" type="ORF">SETIT_2G060200v2</name>
</gene>
<sequence length="41" mass="4621">MVMLNHCLVKRGNFSTTDPAEVELSWLFGNRALLCTAQKIL</sequence>
<reference evidence="1" key="1">
    <citation type="journal article" date="2012" name="Nat. Biotechnol.">
        <title>Reference genome sequence of the model plant Setaria.</title>
        <authorList>
            <person name="Bennetzen J.L."/>
            <person name="Schmutz J."/>
            <person name="Wang H."/>
            <person name="Percifield R."/>
            <person name="Hawkins J."/>
            <person name="Pontaroli A.C."/>
            <person name="Estep M."/>
            <person name="Feng L."/>
            <person name="Vaughn J.N."/>
            <person name="Grimwood J."/>
            <person name="Jenkins J."/>
            <person name="Barry K."/>
            <person name="Lindquist E."/>
            <person name="Hellsten U."/>
            <person name="Deshpande S."/>
            <person name="Wang X."/>
            <person name="Wu X."/>
            <person name="Mitros T."/>
            <person name="Triplett J."/>
            <person name="Yang X."/>
            <person name="Ye C.Y."/>
            <person name="Mauro-Herrera M."/>
            <person name="Wang L."/>
            <person name="Li P."/>
            <person name="Sharma M."/>
            <person name="Sharma R."/>
            <person name="Ronald P.C."/>
            <person name="Panaud O."/>
            <person name="Kellogg E.A."/>
            <person name="Brutnell T.P."/>
            <person name="Doust A.N."/>
            <person name="Tuskan G.A."/>
            <person name="Rokhsar D."/>
            <person name="Devos K.M."/>
        </authorList>
    </citation>
    <scope>NUCLEOTIDE SEQUENCE [LARGE SCALE GENOMIC DNA]</scope>
    <source>
        <strain evidence="1">Yugu1</strain>
    </source>
</reference>
<dbReference type="AlphaFoldDB" id="A0A368PW04"/>
<proteinExistence type="predicted"/>
<name>A0A368PW04_SETIT</name>